<dbReference type="EMBL" id="JABFUD020000018">
    <property type="protein sequence ID" value="KAI5066140.1"/>
    <property type="molecule type" value="Genomic_DNA"/>
</dbReference>
<reference evidence="2" key="1">
    <citation type="submission" date="2021-01" db="EMBL/GenBank/DDBJ databases">
        <title>Adiantum capillus-veneris genome.</title>
        <authorList>
            <person name="Fang Y."/>
            <person name="Liao Q."/>
        </authorList>
    </citation>
    <scope>NUCLEOTIDE SEQUENCE</scope>
    <source>
        <strain evidence="2">H3</strain>
        <tissue evidence="2">Leaf</tissue>
    </source>
</reference>
<dbReference type="OrthoDB" id="10463352at2759"/>
<feature type="region of interest" description="Disordered" evidence="1">
    <location>
        <begin position="1"/>
        <end position="33"/>
    </location>
</feature>
<protein>
    <submittedName>
        <fullName evidence="2">Uncharacterized protein</fullName>
    </submittedName>
</protein>
<keyword evidence="3" id="KW-1185">Reference proteome</keyword>
<proteinExistence type="predicted"/>
<name>A0A9D4UE08_ADICA</name>
<comment type="caution">
    <text evidence="2">The sequence shown here is derived from an EMBL/GenBank/DDBJ whole genome shotgun (WGS) entry which is preliminary data.</text>
</comment>
<gene>
    <name evidence="2" type="ORF">GOP47_0018764</name>
</gene>
<sequence length="100" mass="11499">MKKLSSGLHHGSERSLSSSHERDATETGFNTDEYKKGFKSNFLFLERLQGVPRNQPLVPMLQSWIKAGHHLGPVEMRLIFGKLEWKQKYSQALEVLPFLC</sequence>
<evidence type="ECO:0000313" key="2">
    <source>
        <dbReference type="EMBL" id="KAI5066140.1"/>
    </source>
</evidence>
<dbReference type="AlphaFoldDB" id="A0A9D4UE08"/>
<organism evidence="2 3">
    <name type="scientific">Adiantum capillus-veneris</name>
    <name type="common">Maidenhair fern</name>
    <dbReference type="NCBI Taxonomy" id="13818"/>
    <lineage>
        <taxon>Eukaryota</taxon>
        <taxon>Viridiplantae</taxon>
        <taxon>Streptophyta</taxon>
        <taxon>Embryophyta</taxon>
        <taxon>Tracheophyta</taxon>
        <taxon>Polypodiopsida</taxon>
        <taxon>Polypodiidae</taxon>
        <taxon>Polypodiales</taxon>
        <taxon>Pteridineae</taxon>
        <taxon>Pteridaceae</taxon>
        <taxon>Vittarioideae</taxon>
        <taxon>Adiantum</taxon>
    </lineage>
</organism>
<dbReference type="Proteomes" id="UP000886520">
    <property type="component" value="Chromosome 18"/>
</dbReference>
<evidence type="ECO:0000313" key="3">
    <source>
        <dbReference type="Proteomes" id="UP000886520"/>
    </source>
</evidence>
<evidence type="ECO:0000256" key="1">
    <source>
        <dbReference type="SAM" id="MobiDB-lite"/>
    </source>
</evidence>
<accession>A0A9D4UE08</accession>